<proteinExistence type="inferred from homology"/>
<dbReference type="PROSITE" id="PS00137">
    <property type="entry name" value="SUBTILASE_HIS"/>
    <property type="match status" value="1"/>
</dbReference>
<dbReference type="EMBL" id="JPKZ01001447">
    <property type="protein sequence ID" value="KHN81856.1"/>
    <property type="molecule type" value="Genomic_DNA"/>
</dbReference>
<feature type="active site" description="Charge relay system" evidence="16 17">
    <location>
        <position position="337"/>
    </location>
</feature>
<dbReference type="PROSITE" id="PS51892">
    <property type="entry name" value="SUBTILASE"/>
    <property type="match status" value="1"/>
</dbReference>
<evidence type="ECO:0000256" key="5">
    <source>
        <dbReference type="ARBA" id="ARBA00022685"/>
    </source>
</evidence>
<dbReference type="PANTHER" id="PTHR42884:SF13">
    <property type="entry name" value="NEUROENDOCRINE CONVERTASE 2"/>
    <property type="match status" value="1"/>
</dbReference>
<evidence type="ECO:0000256" key="4">
    <source>
        <dbReference type="ARBA" id="ARBA00022670"/>
    </source>
</evidence>
<dbReference type="Proteomes" id="UP000031036">
    <property type="component" value="Unassembled WGS sequence"/>
</dbReference>
<dbReference type="GO" id="GO:0016020">
    <property type="term" value="C:membrane"/>
    <property type="evidence" value="ECO:0007669"/>
    <property type="project" value="TreeGrafter"/>
</dbReference>
<keyword evidence="3" id="KW-0964">Secreted</keyword>
<evidence type="ECO:0000256" key="11">
    <source>
        <dbReference type="ARBA" id="ARBA00023180"/>
    </source>
</evidence>
<dbReference type="PROSITE" id="PS51829">
    <property type="entry name" value="P_HOMO_B"/>
    <property type="match status" value="1"/>
</dbReference>
<dbReference type="InterPro" id="IPR036852">
    <property type="entry name" value="Peptidase_S8/S53_dom_sf"/>
</dbReference>
<keyword evidence="10" id="KW-1015">Disulfide bond</keyword>
<dbReference type="InterPro" id="IPR008979">
    <property type="entry name" value="Galactose-bd-like_sf"/>
</dbReference>
<dbReference type="Pfam" id="PF00082">
    <property type="entry name" value="Peptidase_S8"/>
    <property type="match status" value="1"/>
</dbReference>
<dbReference type="InterPro" id="IPR023828">
    <property type="entry name" value="Peptidase_S8_Ser-AS"/>
</dbReference>
<comment type="subcellular location">
    <subcellularLocation>
        <location evidence="1">Secreted</location>
    </subcellularLocation>
</comment>
<keyword evidence="7 17" id="KW-0378">Hydrolase</keyword>
<feature type="domain" description="P/Homo B" evidence="18">
    <location>
        <begin position="613"/>
        <end position="749"/>
    </location>
</feature>
<evidence type="ECO:0000256" key="10">
    <source>
        <dbReference type="ARBA" id="ARBA00023157"/>
    </source>
</evidence>
<reference evidence="19 20" key="1">
    <citation type="submission" date="2014-11" db="EMBL/GenBank/DDBJ databases">
        <title>Genetic blueprint of the zoonotic pathogen Toxocara canis.</title>
        <authorList>
            <person name="Zhu X.-Q."/>
            <person name="Korhonen P.K."/>
            <person name="Cai H."/>
            <person name="Young N.D."/>
            <person name="Nejsum P."/>
            <person name="von Samson-Himmelstjerna G."/>
            <person name="Boag P.R."/>
            <person name="Tan P."/>
            <person name="Li Q."/>
            <person name="Min J."/>
            <person name="Yang Y."/>
            <person name="Wang X."/>
            <person name="Fang X."/>
            <person name="Hall R.S."/>
            <person name="Hofmann A."/>
            <person name="Sternberg P.W."/>
            <person name="Jex A.R."/>
            <person name="Gasser R.B."/>
        </authorList>
    </citation>
    <scope>NUCLEOTIDE SEQUENCE [LARGE SCALE GENOMIC DNA]</scope>
    <source>
        <strain evidence="19">PN_DK_2014</strain>
    </source>
</reference>
<evidence type="ECO:0000256" key="16">
    <source>
        <dbReference type="PIRSR" id="PIRSR615500-1"/>
    </source>
</evidence>
<evidence type="ECO:0000313" key="20">
    <source>
        <dbReference type="Proteomes" id="UP000031036"/>
    </source>
</evidence>
<evidence type="ECO:0000256" key="7">
    <source>
        <dbReference type="ARBA" id="ARBA00022801"/>
    </source>
</evidence>
<evidence type="ECO:0000256" key="3">
    <source>
        <dbReference type="ARBA" id="ARBA00022525"/>
    </source>
</evidence>
<organism evidence="19 20">
    <name type="scientific">Toxocara canis</name>
    <name type="common">Canine roundworm</name>
    <dbReference type="NCBI Taxonomy" id="6265"/>
    <lineage>
        <taxon>Eukaryota</taxon>
        <taxon>Metazoa</taxon>
        <taxon>Ecdysozoa</taxon>
        <taxon>Nematoda</taxon>
        <taxon>Chromadorea</taxon>
        <taxon>Rhabditida</taxon>
        <taxon>Spirurina</taxon>
        <taxon>Ascaridomorpha</taxon>
        <taxon>Ascaridoidea</taxon>
        <taxon>Toxocaridae</taxon>
        <taxon>Toxocara</taxon>
    </lineage>
</organism>
<feature type="active site" description="Charge relay system" evidence="16 17">
    <location>
        <position position="512"/>
    </location>
</feature>
<protein>
    <recommendedName>
        <fullName evidence="14">Neuroendocrine convertase 2</fullName>
        <ecNumber evidence="13">3.4.21.94</ecNumber>
    </recommendedName>
    <alternativeName>
        <fullName evidence="15">Prohormone convertase 2</fullName>
    </alternativeName>
</protein>
<dbReference type="CDD" id="cd04059">
    <property type="entry name" value="Peptidases_S8_Protein_convertases_Kexins_Furin-like"/>
    <property type="match status" value="1"/>
</dbReference>
<evidence type="ECO:0000256" key="8">
    <source>
        <dbReference type="ARBA" id="ARBA00022825"/>
    </source>
</evidence>
<dbReference type="AlphaFoldDB" id="A0A0B2VE96"/>
<dbReference type="PRINTS" id="PR00723">
    <property type="entry name" value="SUBTILISIN"/>
</dbReference>
<evidence type="ECO:0000256" key="1">
    <source>
        <dbReference type="ARBA" id="ARBA00004613"/>
    </source>
</evidence>
<evidence type="ECO:0000256" key="13">
    <source>
        <dbReference type="ARBA" id="ARBA00039000"/>
    </source>
</evidence>
<dbReference type="SUPFAM" id="SSF49785">
    <property type="entry name" value="Galactose-binding domain-like"/>
    <property type="match status" value="1"/>
</dbReference>
<dbReference type="Gene3D" id="3.40.50.200">
    <property type="entry name" value="Peptidase S8/S53 domain"/>
    <property type="match status" value="1"/>
</dbReference>
<dbReference type="InterPro" id="IPR015500">
    <property type="entry name" value="Peptidase_S8_subtilisin-rel"/>
</dbReference>
<dbReference type="GO" id="GO:0016486">
    <property type="term" value="P:peptide hormone processing"/>
    <property type="evidence" value="ECO:0007669"/>
    <property type="project" value="TreeGrafter"/>
</dbReference>
<comment type="catalytic activity">
    <reaction evidence="12">
        <text>Release of protein hormones and neuropeptides from their precursors, generally by hydrolysis of -Lys-Arg-|- bonds.</text>
        <dbReference type="EC" id="3.4.21.94"/>
    </reaction>
</comment>
<keyword evidence="11" id="KW-0325">Glycoprotein</keyword>
<dbReference type="Gene3D" id="2.60.120.260">
    <property type="entry name" value="Galactose-binding domain-like"/>
    <property type="match status" value="1"/>
</dbReference>
<dbReference type="Gene3D" id="3.30.70.850">
    <property type="entry name" value="Peptidase S8, pro-domain"/>
    <property type="match status" value="1"/>
</dbReference>
<dbReference type="GO" id="GO:0043005">
    <property type="term" value="C:neuron projection"/>
    <property type="evidence" value="ECO:0007669"/>
    <property type="project" value="TreeGrafter"/>
</dbReference>
<keyword evidence="20" id="KW-1185">Reference proteome</keyword>
<dbReference type="InterPro" id="IPR002884">
    <property type="entry name" value="P_dom"/>
</dbReference>
<dbReference type="EC" id="3.4.21.94" evidence="13"/>
<evidence type="ECO:0000259" key="18">
    <source>
        <dbReference type="PROSITE" id="PS51829"/>
    </source>
</evidence>
<dbReference type="Pfam" id="PF16470">
    <property type="entry name" value="S8_pro-domain"/>
    <property type="match status" value="1"/>
</dbReference>
<evidence type="ECO:0000256" key="14">
    <source>
        <dbReference type="ARBA" id="ARBA00039626"/>
    </source>
</evidence>
<comment type="caution">
    <text evidence="19">The sequence shown here is derived from an EMBL/GenBank/DDBJ whole genome shotgun (WGS) entry which is preliminary data.</text>
</comment>
<evidence type="ECO:0000256" key="12">
    <source>
        <dbReference type="ARBA" id="ARBA00036323"/>
    </source>
</evidence>
<dbReference type="GO" id="GO:0030537">
    <property type="term" value="P:larval behavior"/>
    <property type="evidence" value="ECO:0007669"/>
    <property type="project" value="UniProtKB-ARBA"/>
</dbReference>
<dbReference type="PANTHER" id="PTHR42884">
    <property type="entry name" value="PROPROTEIN CONVERTASE SUBTILISIN/KEXIN-RELATED"/>
    <property type="match status" value="1"/>
</dbReference>
<dbReference type="InterPro" id="IPR022398">
    <property type="entry name" value="Peptidase_S8_His-AS"/>
</dbReference>
<keyword evidence="6" id="KW-0732">Signal</keyword>
<dbReference type="OMA" id="GNCTLAH"/>
<evidence type="ECO:0000313" key="19">
    <source>
        <dbReference type="EMBL" id="KHN81856.1"/>
    </source>
</evidence>
<evidence type="ECO:0000256" key="15">
    <source>
        <dbReference type="ARBA" id="ARBA00042708"/>
    </source>
</evidence>
<dbReference type="SUPFAM" id="SSF52743">
    <property type="entry name" value="Subtilisin-like"/>
    <property type="match status" value="1"/>
</dbReference>
<keyword evidence="9" id="KW-0865">Zymogen</keyword>
<feature type="active site" description="Charge relay system" evidence="16 17">
    <location>
        <position position="296"/>
    </location>
</feature>
<dbReference type="InterPro" id="IPR000209">
    <property type="entry name" value="Peptidase_S8/S53_dom"/>
</dbReference>
<dbReference type="InterPro" id="IPR023827">
    <property type="entry name" value="Peptidase_S8_Asp-AS"/>
</dbReference>
<dbReference type="InterPro" id="IPR038466">
    <property type="entry name" value="S8_pro-domain_sf"/>
</dbReference>
<evidence type="ECO:0000256" key="2">
    <source>
        <dbReference type="ARBA" id="ARBA00005325"/>
    </source>
</evidence>
<accession>A0A0B2VE96</accession>
<dbReference type="InterPro" id="IPR034182">
    <property type="entry name" value="Kexin/furin"/>
</dbReference>
<evidence type="ECO:0000256" key="6">
    <source>
        <dbReference type="ARBA" id="ARBA00022729"/>
    </source>
</evidence>
<dbReference type="GO" id="GO:0005615">
    <property type="term" value="C:extracellular space"/>
    <property type="evidence" value="ECO:0007669"/>
    <property type="project" value="TreeGrafter"/>
</dbReference>
<dbReference type="OrthoDB" id="300641at2759"/>
<dbReference type="SUPFAM" id="SSF54897">
    <property type="entry name" value="Protease propeptides/inhibitors"/>
    <property type="match status" value="1"/>
</dbReference>
<keyword evidence="4 17" id="KW-0645">Protease</keyword>
<dbReference type="InterPro" id="IPR032815">
    <property type="entry name" value="S8_pro-domain"/>
</dbReference>
<sequence>MFTPFSDVHPTAFLSCIFLLTEKGERRVPCVLGPVDCRVFTVLDTTPNDFTALNALDASSLFADIRNILNKIYETPPPADCLPYNQKKILQNGNSDQGDHSLEIIMNGSGIRNARSICVLLLATLFVIGDTVEVYTNHFHVHTKVPGAENAHKIAKRHGFINRGPVLGMENEWHFVQPALSHARTRRSLAHHMKLKNDDGVAHVEQLTGFKRSKRGYRALEERLQEQLDFSSVQSPTDPLYPYQCQENEALKIAKHFNQKAKNIGQAGGKPRLDLNVEKAWALGFTGKNVTTAIMDDGVDYMHPDLKNNFNAKASYDFSSNDPFPYPRYTDDWFNSHGTRCAGEIAAARDNGICGVGVAYDSKVAGIRMLDQPYMTDLIEANSMGHEPNLIHIYSASWGPTDDGKTVDGPRNATMRAIVKGVNEGRNGLGSIFVWASGDGGEDDDCNCDGYAASMWTISINSAINSGENAHYDESCSSTLASTFSNGGRNPETGVATTDLYGRCTRSHSGTSAAAPEAAGVFALALEANPQLTWRDLQHLTVLTSTRNSLFDGRCRDLPDLGLGDNSAHKKDNKNCSHFEWQMNGVGLEYNHLFGFGVLDAAEMVMLAMVWKTSPPRFHCEAGTITTPHEIPASGNLVLELNTDACAGTNTEVNYLEHVQAVVSLNSSRRGDTTLYLVSPAGTRTMILSRRPKDDDSKDGFTNWPFMTTHTWGENPRGRWRLIARFQGPGHHQGSVKKFTLMLHGTKDPPYAGIEPLQGHVNSKLQVVQKAHKRSVI</sequence>
<gene>
    <name evidence="19" type="primary">PCSK2</name>
    <name evidence="19" type="ORF">Tcan_06004</name>
</gene>
<dbReference type="GO" id="GO:0004252">
    <property type="term" value="F:serine-type endopeptidase activity"/>
    <property type="evidence" value="ECO:0007669"/>
    <property type="project" value="UniProtKB-UniRule"/>
</dbReference>
<dbReference type="Pfam" id="PF01483">
    <property type="entry name" value="P_proprotein"/>
    <property type="match status" value="1"/>
</dbReference>
<dbReference type="STRING" id="6265.A0A0B2VE96"/>
<evidence type="ECO:0000256" key="9">
    <source>
        <dbReference type="ARBA" id="ARBA00023145"/>
    </source>
</evidence>
<evidence type="ECO:0000256" key="17">
    <source>
        <dbReference type="PROSITE-ProRule" id="PRU01240"/>
    </source>
</evidence>
<keyword evidence="5" id="KW-0165">Cleavage on pair of basic residues</keyword>
<dbReference type="PROSITE" id="PS00136">
    <property type="entry name" value="SUBTILASE_ASP"/>
    <property type="match status" value="1"/>
</dbReference>
<dbReference type="FunFam" id="3.40.50.200:FF:000004">
    <property type="entry name" value="Proprotein convertase type 2"/>
    <property type="match status" value="1"/>
</dbReference>
<comment type="similarity">
    <text evidence="2">Belongs to the peptidase S8 family. Furin subfamily.</text>
</comment>
<dbReference type="FunFam" id="2.60.120.260:FF:000181">
    <property type="entry name" value="Neuroendocrine convertase 2"/>
    <property type="match status" value="1"/>
</dbReference>
<keyword evidence="8 17" id="KW-0720">Serine protease</keyword>
<name>A0A0B2VE96_TOXCA</name>
<dbReference type="PROSITE" id="PS00138">
    <property type="entry name" value="SUBTILASE_SER"/>
    <property type="match status" value="1"/>
</dbReference>